<dbReference type="SUPFAM" id="SSF51735">
    <property type="entry name" value="NAD(P)-binding Rossmann-fold domains"/>
    <property type="match status" value="1"/>
</dbReference>
<dbReference type="InterPro" id="IPR036291">
    <property type="entry name" value="NAD(P)-bd_dom_sf"/>
</dbReference>
<dbReference type="PANTHER" id="PTHR43157:SF31">
    <property type="entry name" value="PHOSPHATIDYLINOSITOL-GLYCAN BIOSYNTHESIS CLASS F PROTEIN"/>
    <property type="match status" value="1"/>
</dbReference>
<evidence type="ECO:0000313" key="3">
    <source>
        <dbReference type="Proteomes" id="UP001634394"/>
    </source>
</evidence>
<name>A0ABD3X5Y1_SINWO</name>
<reference evidence="2 3" key="1">
    <citation type="submission" date="2024-11" db="EMBL/GenBank/DDBJ databases">
        <title>Chromosome-level genome assembly of the freshwater bivalve Anodonta woodiana.</title>
        <authorList>
            <person name="Chen X."/>
        </authorList>
    </citation>
    <scope>NUCLEOTIDE SEQUENCE [LARGE SCALE GENOMIC DNA]</scope>
    <source>
        <strain evidence="2">MN2024</strain>
        <tissue evidence="2">Gills</tissue>
    </source>
</reference>
<dbReference type="Pfam" id="PF00106">
    <property type="entry name" value="adh_short"/>
    <property type="match status" value="1"/>
</dbReference>
<evidence type="ECO:0000313" key="2">
    <source>
        <dbReference type="EMBL" id="KAL3881654.1"/>
    </source>
</evidence>
<proteinExistence type="predicted"/>
<protein>
    <submittedName>
        <fullName evidence="2">Uncharacterized protein</fullName>
    </submittedName>
</protein>
<keyword evidence="3" id="KW-1185">Reference proteome</keyword>
<accession>A0ABD3X5Y1</accession>
<evidence type="ECO:0000256" key="1">
    <source>
        <dbReference type="ARBA" id="ARBA00023002"/>
    </source>
</evidence>
<dbReference type="AlphaFoldDB" id="A0ABD3X5Y1"/>
<dbReference type="GO" id="GO:0016491">
    <property type="term" value="F:oxidoreductase activity"/>
    <property type="evidence" value="ECO:0007669"/>
    <property type="project" value="UniProtKB-KW"/>
</dbReference>
<comment type="caution">
    <text evidence="2">The sequence shown here is derived from an EMBL/GenBank/DDBJ whole genome shotgun (WGS) entry which is preliminary data.</text>
</comment>
<dbReference type="Proteomes" id="UP001634394">
    <property type="component" value="Unassembled WGS sequence"/>
</dbReference>
<sequence>MGRGMSFPMIQFTKEKVVIVTGSNTGIGYETAKWIAMMGACVIMACRSKEKAQQAIQRMQEEFKAEKAKKTPGITDADSLNLEFMSLDLMSLKSTMAFIESFKQSMRPLHILVCNAGLGLSPYELSEDGFERMFQVNYLSQFLLTAHLLPIMKTSGEDCRIVLVSSNAHKYASRFDVNSIHYKGDPEKFSSYQYYSKSKEHQVMQMFSMNHRLQGSNVAITSLHPGVVNTEFSRYIQERNCCWNCIGKCVWSGAFTRTPFEGAKTTIDAAVNPKWKGKGGIYFESCKEATPTAQSRNEEYQTALWRHTLELLKNHLPTDILQGLEGKNE</sequence>
<dbReference type="EMBL" id="JBJQND010000003">
    <property type="protein sequence ID" value="KAL3881654.1"/>
    <property type="molecule type" value="Genomic_DNA"/>
</dbReference>
<dbReference type="PRINTS" id="PR00081">
    <property type="entry name" value="GDHRDH"/>
</dbReference>
<keyword evidence="1" id="KW-0560">Oxidoreductase</keyword>
<dbReference type="Gene3D" id="3.40.50.720">
    <property type="entry name" value="NAD(P)-binding Rossmann-like Domain"/>
    <property type="match status" value="1"/>
</dbReference>
<organism evidence="2 3">
    <name type="scientific">Sinanodonta woodiana</name>
    <name type="common">Chinese pond mussel</name>
    <name type="synonym">Anodonta woodiana</name>
    <dbReference type="NCBI Taxonomy" id="1069815"/>
    <lineage>
        <taxon>Eukaryota</taxon>
        <taxon>Metazoa</taxon>
        <taxon>Spiralia</taxon>
        <taxon>Lophotrochozoa</taxon>
        <taxon>Mollusca</taxon>
        <taxon>Bivalvia</taxon>
        <taxon>Autobranchia</taxon>
        <taxon>Heteroconchia</taxon>
        <taxon>Palaeoheterodonta</taxon>
        <taxon>Unionida</taxon>
        <taxon>Unionoidea</taxon>
        <taxon>Unionidae</taxon>
        <taxon>Unioninae</taxon>
        <taxon>Sinanodonta</taxon>
    </lineage>
</organism>
<dbReference type="InterPro" id="IPR002347">
    <property type="entry name" value="SDR_fam"/>
</dbReference>
<dbReference type="PANTHER" id="PTHR43157">
    <property type="entry name" value="PHOSPHATIDYLINOSITOL-GLYCAN BIOSYNTHESIS CLASS F PROTEIN-RELATED"/>
    <property type="match status" value="1"/>
</dbReference>
<gene>
    <name evidence="2" type="ORF">ACJMK2_028065</name>
</gene>